<gene>
    <name evidence="2" type="ORF">BDN70DRAFT_902412</name>
</gene>
<evidence type="ECO:0000256" key="1">
    <source>
        <dbReference type="SAM" id="MobiDB-lite"/>
    </source>
</evidence>
<evidence type="ECO:0000313" key="2">
    <source>
        <dbReference type="EMBL" id="KAF9470067.1"/>
    </source>
</evidence>
<keyword evidence="3" id="KW-1185">Reference proteome</keyword>
<dbReference type="OrthoDB" id="3239511at2759"/>
<protein>
    <submittedName>
        <fullName evidence="2">Uncharacterized protein</fullName>
    </submittedName>
</protein>
<feature type="compositionally biased region" description="Polar residues" evidence="1">
    <location>
        <begin position="82"/>
        <end position="97"/>
    </location>
</feature>
<evidence type="ECO:0000313" key="3">
    <source>
        <dbReference type="Proteomes" id="UP000807469"/>
    </source>
</evidence>
<dbReference type="Proteomes" id="UP000807469">
    <property type="component" value="Unassembled WGS sequence"/>
</dbReference>
<feature type="non-terminal residue" evidence="2">
    <location>
        <position position="1"/>
    </location>
</feature>
<comment type="caution">
    <text evidence="2">The sequence shown here is derived from an EMBL/GenBank/DDBJ whole genome shotgun (WGS) entry which is preliminary data.</text>
</comment>
<dbReference type="EMBL" id="MU156342">
    <property type="protein sequence ID" value="KAF9470067.1"/>
    <property type="molecule type" value="Genomic_DNA"/>
</dbReference>
<accession>A0A9P5YJ68</accession>
<sequence length="295" mass="33838">DVRDKGVSKNYNTKPNESAHRPLKRFYKRTNFKNTDPQILKLNEISVAATLIREVIAESDDAILERDLDLEKGEGVEDESKSGSLQHTTVGSPLKSRQLSEVEAEHSDDGAFSEFRKKVNTALISFISSDESVANEEKATPYQYIKLSYESVINWQITTDILRTNECFHNRPRYDFVLLQASKKDFIFAQLLYTFGVTFNECIYQMALILPMDKPIVQSKNLFHKLDIDLRFKRLRSRPRSGTAVIGLDSLIRGAVLIEAYGCKNNDEFIVMDVVDADMWWRMKTIKLARSQVLL</sequence>
<organism evidence="2 3">
    <name type="scientific">Pholiota conissans</name>
    <dbReference type="NCBI Taxonomy" id="109636"/>
    <lineage>
        <taxon>Eukaryota</taxon>
        <taxon>Fungi</taxon>
        <taxon>Dikarya</taxon>
        <taxon>Basidiomycota</taxon>
        <taxon>Agaricomycotina</taxon>
        <taxon>Agaricomycetes</taxon>
        <taxon>Agaricomycetidae</taxon>
        <taxon>Agaricales</taxon>
        <taxon>Agaricineae</taxon>
        <taxon>Strophariaceae</taxon>
        <taxon>Pholiota</taxon>
    </lineage>
</organism>
<proteinExistence type="predicted"/>
<dbReference type="AlphaFoldDB" id="A0A9P5YJ68"/>
<feature type="region of interest" description="Disordered" evidence="1">
    <location>
        <begin position="1"/>
        <end position="21"/>
    </location>
</feature>
<reference evidence="2" key="1">
    <citation type="submission" date="2020-11" db="EMBL/GenBank/DDBJ databases">
        <authorList>
            <consortium name="DOE Joint Genome Institute"/>
            <person name="Ahrendt S."/>
            <person name="Riley R."/>
            <person name="Andreopoulos W."/>
            <person name="Labutti K."/>
            <person name="Pangilinan J."/>
            <person name="Ruiz-Duenas F.J."/>
            <person name="Barrasa J.M."/>
            <person name="Sanchez-Garcia M."/>
            <person name="Camarero S."/>
            <person name="Miyauchi S."/>
            <person name="Serrano A."/>
            <person name="Linde D."/>
            <person name="Babiker R."/>
            <person name="Drula E."/>
            <person name="Ayuso-Fernandez I."/>
            <person name="Pacheco R."/>
            <person name="Padilla G."/>
            <person name="Ferreira P."/>
            <person name="Barriuso J."/>
            <person name="Kellner H."/>
            <person name="Castanera R."/>
            <person name="Alfaro M."/>
            <person name="Ramirez L."/>
            <person name="Pisabarro A.G."/>
            <person name="Kuo A."/>
            <person name="Tritt A."/>
            <person name="Lipzen A."/>
            <person name="He G."/>
            <person name="Yan M."/>
            <person name="Ng V."/>
            <person name="Cullen D."/>
            <person name="Martin F."/>
            <person name="Rosso M.-N."/>
            <person name="Henrissat B."/>
            <person name="Hibbett D."/>
            <person name="Martinez A.T."/>
            <person name="Grigoriev I.V."/>
        </authorList>
    </citation>
    <scope>NUCLEOTIDE SEQUENCE</scope>
    <source>
        <strain evidence="2">CIRM-BRFM 674</strain>
    </source>
</reference>
<name>A0A9P5YJ68_9AGAR</name>
<feature type="region of interest" description="Disordered" evidence="1">
    <location>
        <begin position="74"/>
        <end position="100"/>
    </location>
</feature>